<sequence length="240" mass="27088">MNQPKWRHLKQLHELLRSMEKVLTYGDVKHTGYGHLTTATTYTYQGKSSCFIGNAENGDRNITFGNRIYNIPGWSVSILLDYKSDVYNNAEELSYLIPSIVCQKWMGRSQTSSKRPRRYCQRASSRGLPLKLAQNVWGFAIDTSARREARSVGRSPVCRSWVVHNVEATAAARPAMVAARLTVGRGCWPNGRAMQRGKGQIHYIVYTPTFGIEPNKGIAHAQMRLQPDLQSKSVKLLAFQ</sequence>
<gene>
    <name evidence="2" type="ORF">CITCOLO1_LOCUS12169</name>
</gene>
<proteinExistence type="predicted"/>
<dbReference type="PANTHER" id="PTHR23421">
    <property type="entry name" value="BETA-GALACTOSIDASE RELATED"/>
    <property type="match status" value="1"/>
</dbReference>
<evidence type="ECO:0000313" key="2">
    <source>
        <dbReference type="EMBL" id="CAK9320128.1"/>
    </source>
</evidence>
<feature type="domain" description="Beta-galactosidase beta-sandwich" evidence="1">
    <location>
        <begin position="38"/>
        <end position="90"/>
    </location>
</feature>
<reference evidence="2 3" key="1">
    <citation type="submission" date="2024-03" db="EMBL/GenBank/DDBJ databases">
        <authorList>
            <person name="Gkanogiannis A."/>
            <person name="Becerra Lopez-Lavalle L."/>
        </authorList>
    </citation>
    <scope>NUCLEOTIDE SEQUENCE [LARGE SCALE GENOMIC DNA]</scope>
</reference>
<evidence type="ECO:0000313" key="3">
    <source>
        <dbReference type="Proteomes" id="UP001642487"/>
    </source>
</evidence>
<dbReference type="InterPro" id="IPR001944">
    <property type="entry name" value="Glycoside_Hdrlase_35"/>
</dbReference>
<dbReference type="InterPro" id="IPR041392">
    <property type="entry name" value="GHD"/>
</dbReference>
<dbReference type="EMBL" id="OZ021738">
    <property type="protein sequence ID" value="CAK9320128.1"/>
    <property type="molecule type" value="Genomic_DNA"/>
</dbReference>
<evidence type="ECO:0000259" key="1">
    <source>
        <dbReference type="Pfam" id="PF17834"/>
    </source>
</evidence>
<dbReference type="Pfam" id="PF17834">
    <property type="entry name" value="GHD"/>
    <property type="match status" value="1"/>
</dbReference>
<keyword evidence="3" id="KW-1185">Reference proteome</keyword>
<accession>A0ABP0YHY9</accession>
<dbReference type="Proteomes" id="UP001642487">
    <property type="component" value="Chromosome 4"/>
</dbReference>
<protein>
    <recommendedName>
        <fullName evidence="1">Beta-galactosidase beta-sandwich domain-containing protein</fullName>
    </recommendedName>
</protein>
<organism evidence="2 3">
    <name type="scientific">Citrullus colocynthis</name>
    <name type="common">colocynth</name>
    <dbReference type="NCBI Taxonomy" id="252529"/>
    <lineage>
        <taxon>Eukaryota</taxon>
        <taxon>Viridiplantae</taxon>
        <taxon>Streptophyta</taxon>
        <taxon>Embryophyta</taxon>
        <taxon>Tracheophyta</taxon>
        <taxon>Spermatophyta</taxon>
        <taxon>Magnoliopsida</taxon>
        <taxon>eudicotyledons</taxon>
        <taxon>Gunneridae</taxon>
        <taxon>Pentapetalae</taxon>
        <taxon>rosids</taxon>
        <taxon>fabids</taxon>
        <taxon>Cucurbitales</taxon>
        <taxon>Cucurbitaceae</taxon>
        <taxon>Benincaseae</taxon>
        <taxon>Citrullus</taxon>
    </lineage>
</organism>
<name>A0ABP0YHY9_9ROSI</name>